<dbReference type="EMBL" id="ML976617">
    <property type="protein sequence ID" value="KAF1842942.1"/>
    <property type="molecule type" value="Genomic_DNA"/>
</dbReference>
<dbReference type="OrthoDB" id="3762311at2759"/>
<gene>
    <name evidence="2" type="ORF">K460DRAFT_407314</name>
</gene>
<evidence type="ECO:0000256" key="1">
    <source>
        <dbReference type="SAM" id="MobiDB-lite"/>
    </source>
</evidence>
<proteinExistence type="predicted"/>
<dbReference type="RefSeq" id="XP_040785505.1">
    <property type="nucleotide sequence ID" value="XM_040937058.1"/>
</dbReference>
<keyword evidence="3" id="KW-1185">Reference proteome</keyword>
<dbReference type="AlphaFoldDB" id="A0A9P4GC67"/>
<evidence type="ECO:0000313" key="2">
    <source>
        <dbReference type="EMBL" id="KAF1842942.1"/>
    </source>
</evidence>
<protein>
    <submittedName>
        <fullName evidence="2">Uncharacterized protein</fullName>
    </submittedName>
</protein>
<reference evidence="2" key="1">
    <citation type="submission" date="2020-01" db="EMBL/GenBank/DDBJ databases">
        <authorList>
            <consortium name="DOE Joint Genome Institute"/>
            <person name="Haridas S."/>
            <person name="Albert R."/>
            <person name="Binder M."/>
            <person name="Bloem J."/>
            <person name="Labutti K."/>
            <person name="Salamov A."/>
            <person name="Andreopoulos B."/>
            <person name="Baker S.E."/>
            <person name="Barry K."/>
            <person name="Bills G."/>
            <person name="Bluhm B.H."/>
            <person name="Cannon C."/>
            <person name="Castanera R."/>
            <person name="Culley D.E."/>
            <person name="Daum C."/>
            <person name="Ezra D."/>
            <person name="Gonzalez J.B."/>
            <person name="Henrissat B."/>
            <person name="Kuo A."/>
            <person name="Liang C."/>
            <person name="Lipzen A."/>
            <person name="Lutzoni F."/>
            <person name="Magnuson J."/>
            <person name="Mondo S."/>
            <person name="Nolan M."/>
            <person name="Ohm R."/>
            <person name="Pangilinan J."/>
            <person name="Park H.-J."/>
            <person name="Ramirez L."/>
            <person name="Alfaro M."/>
            <person name="Sun H."/>
            <person name="Tritt A."/>
            <person name="Yoshinaga Y."/>
            <person name="Zwiers L.-H."/>
            <person name="Turgeon B.G."/>
            <person name="Goodwin S.B."/>
            <person name="Spatafora J.W."/>
            <person name="Crous P.W."/>
            <person name="Grigoriev I.V."/>
        </authorList>
    </citation>
    <scope>NUCLEOTIDE SEQUENCE</scope>
    <source>
        <strain evidence="2">CBS 394.84</strain>
    </source>
</reference>
<accession>A0A9P4GC67</accession>
<dbReference type="Proteomes" id="UP000800039">
    <property type="component" value="Unassembled WGS sequence"/>
</dbReference>
<name>A0A9P4GC67_9PLEO</name>
<dbReference type="GeneID" id="63854308"/>
<organism evidence="2 3">
    <name type="scientific">Cucurbitaria berberidis CBS 394.84</name>
    <dbReference type="NCBI Taxonomy" id="1168544"/>
    <lineage>
        <taxon>Eukaryota</taxon>
        <taxon>Fungi</taxon>
        <taxon>Dikarya</taxon>
        <taxon>Ascomycota</taxon>
        <taxon>Pezizomycotina</taxon>
        <taxon>Dothideomycetes</taxon>
        <taxon>Pleosporomycetidae</taxon>
        <taxon>Pleosporales</taxon>
        <taxon>Pleosporineae</taxon>
        <taxon>Cucurbitariaceae</taxon>
        <taxon>Cucurbitaria</taxon>
    </lineage>
</organism>
<evidence type="ECO:0000313" key="3">
    <source>
        <dbReference type="Proteomes" id="UP000800039"/>
    </source>
</evidence>
<comment type="caution">
    <text evidence="2">The sequence shown here is derived from an EMBL/GenBank/DDBJ whole genome shotgun (WGS) entry which is preliminary data.</text>
</comment>
<sequence length="296" mass="34051">MTSTDKIPSRQDEATRRNNKSKNIHNLSQKMCNSLDVGIVVNIVNVAGEVVTKMRLAVFKAASTKPELYSNGQIHLPDTIHDAIHEQAVKWLIQELNKLAEDEVAGLKNAFRDFHLCFVAEVMGMRKYTQNIFNEYYYPLKDHSLAYEHLLGISKVENALGRKFLKDVAYDLATLAWNEAIPNPAVFDYELATNAPLANSVNNLFKIWENAARRTDTARLAKIRQEEEDQHYKELEAKEKVRKAKKAAQDKATSEAKQKKEIELRERIIKKKRTGEKLTHEEARMHYIMYGKRVPI</sequence>
<feature type="compositionally biased region" description="Basic and acidic residues" evidence="1">
    <location>
        <begin position="7"/>
        <end position="16"/>
    </location>
</feature>
<feature type="region of interest" description="Disordered" evidence="1">
    <location>
        <begin position="1"/>
        <end position="25"/>
    </location>
</feature>